<dbReference type="GO" id="GO:0000139">
    <property type="term" value="C:Golgi membrane"/>
    <property type="evidence" value="ECO:0007669"/>
    <property type="project" value="TreeGrafter"/>
</dbReference>
<feature type="region of interest" description="Disordered" evidence="7">
    <location>
        <begin position="1"/>
        <end position="52"/>
    </location>
</feature>
<keyword evidence="5 8" id="KW-1133">Transmembrane helix</keyword>
<evidence type="ECO:0000256" key="3">
    <source>
        <dbReference type="ARBA" id="ARBA00022597"/>
    </source>
</evidence>
<keyword evidence="4 8" id="KW-0812">Transmembrane</keyword>
<dbReference type="PANTHER" id="PTHR10778:SF4">
    <property type="entry name" value="NUCLEOTIDE SUGAR TRANSPORTER SLC35B4"/>
    <property type="match status" value="1"/>
</dbReference>
<dbReference type="Pfam" id="PF08449">
    <property type="entry name" value="UAA"/>
    <property type="match status" value="1"/>
</dbReference>
<proteinExistence type="predicted"/>
<dbReference type="EMBL" id="MPDP01000280">
    <property type="protein sequence ID" value="KAK1457941.1"/>
    <property type="molecule type" value="Genomic_DNA"/>
</dbReference>
<evidence type="ECO:0000256" key="2">
    <source>
        <dbReference type="ARBA" id="ARBA00022448"/>
    </source>
</evidence>
<feature type="transmembrane region" description="Helical" evidence="8">
    <location>
        <begin position="160"/>
        <end position="178"/>
    </location>
</feature>
<evidence type="ECO:0000256" key="7">
    <source>
        <dbReference type="SAM" id="MobiDB-lite"/>
    </source>
</evidence>
<evidence type="ECO:0000256" key="6">
    <source>
        <dbReference type="ARBA" id="ARBA00023136"/>
    </source>
</evidence>
<evidence type="ECO:0000313" key="9">
    <source>
        <dbReference type="EMBL" id="KAK1457941.1"/>
    </source>
</evidence>
<evidence type="ECO:0000313" key="10">
    <source>
        <dbReference type="Proteomes" id="UP001239213"/>
    </source>
</evidence>
<organism evidence="9 10">
    <name type="scientific">Colletotrichum cuscutae</name>
    <dbReference type="NCBI Taxonomy" id="1209917"/>
    <lineage>
        <taxon>Eukaryota</taxon>
        <taxon>Fungi</taxon>
        <taxon>Dikarya</taxon>
        <taxon>Ascomycota</taxon>
        <taxon>Pezizomycotina</taxon>
        <taxon>Sordariomycetes</taxon>
        <taxon>Hypocreomycetidae</taxon>
        <taxon>Glomerellales</taxon>
        <taxon>Glomerellaceae</taxon>
        <taxon>Colletotrichum</taxon>
        <taxon>Colletotrichum acutatum species complex</taxon>
    </lineage>
</organism>
<evidence type="ECO:0000256" key="1">
    <source>
        <dbReference type="ARBA" id="ARBA00004127"/>
    </source>
</evidence>
<name>A0AAI9UGD9_9PEZI</name>
<accession>A0AAI9UGD9</accession>
<feature type="transmembrane region" description="Helical" evidence="8">
    <location>
        <begin position="212"/>
        <end position="229"/>
    </location>
</feature>
<dbReference type="PANTHER" id="PTHR10778">
    <property type="entry name" value="SOLUTE CARRIER FAMILY 35 MEMBER B"/>
    <property type="match status" value="1"/>
</dbReference>
<feature type="transmembrane region" description="Helical" evidence="8">
    <location>
        <begin position="249"/>
        <end position="269"/>
    </location>
</feature>
<evidence type="ECO:0000256" key="5">
    <source>
        <dbReference type="ARBA" id="ARBA00022989"/>
    </source>
</evidence>
<comment type="caution">
    <text evidence="9">The sequence shown here is derived from an EMBL/GenBank/DDBJ whole genome shotgun (WGS) entry which is preliminary data.</text>
</comment>
<feature type="transmembrane region" description="Helical" evidence="8">
    <location>
        <begin position="70"/>
        <end position="89"/>
    </location>
</feature>
<feature type="compositionally biased region" description="Basic and acidic residues" evidence="7">
    <location>
        <begin position="22"/>
        <end position="37"/>
    </location>
</feature>
<dbReference type="GO" id="GO:0005464">
    <property type="term" value="F:UDP-xylose transmembrane transporter activity"/>
    <property type="evidence" value="ECO:0007669"/>
    <property type="project" value="TreeGrafter"/>
</dbReference>
<keyword evidence="3" id="KW-0762">Sugar transport</keyword>
<feature type="transmembrane region" description="Helical" evidence="8">
    <location>
        <begin position="397"/>
        <end position="417"/>
    </location>
</feature>
<keyword evidence="6 8" id="KW-0472">Membrane</keyword>
<keyword evidence="2" id="KW-0813">Transport</keyword>
<dbReference type="Proteomes" id="UP001239213">
    <property type="component" value="Unassembled WGS sequence"/>
</dbReference>
<feature type="transmembrane region" description="Helical" evidence="8">
    <location>
        <begin position="119"/>
        <end position="139"/>
    </location>
</feature>
<keyword evidence="10" id="KW-1185">Reference proteome</keyword>
<evidence type="ECO:0000256" key="4">
    <source>
        <dbReference type="ARBA" id="ARBA00022692"/>
    </source>
</evidence>
<dbReference type="GO" id="GO:0005789">
    <property type="term" value="C:endoplasmic reticulum membrane"/>
    <property type="evidence" value="ECO:0007669"/>
    <property type="project" value="TreeGrafter"/>
</dbReference>
<evidence type="ECO:0000256" key="8">
    <source>
        <dbReference type="SAM" id="Phobius"/>
    </source>
</evidence>
<dbReference type="GO" id="GO:0005462">
    <property type="term" value="F:UDP-N-acetylglucosamine transmembrane transporter activity"/>
    <property type="evidence" value="ECO:0007669"/>
    <property type="project" value="TreeGrafter"/>
</dbReference>
<dbReference type="AlphaFoldDB" id="A0AAI9UGD9"/>
<comment type="subcellular location">
    <subcellularLocation>
        <location evidence="1">Endomembrane system</location>
        <topology evidence="1">Multi-pass membrane protein</topology>
    </subcellularLocation>
</comment>
<sequence>MSSPATTRRRGQPKGISSPPLEKMDSPARGYDDEKTVDQAAKGSAMNGHASSEKSLQTAGRIAAGLFSQWITVGVMLGLIFGGCCSNVGEPMLNRPYQSYRHADLTLLIVPFPSRVEPASGTLLTFVQFLFVAVTGYFSQFDRSRPPLFLQQNKVPLRRWIINIVLFFSINVLNNHAFSYDISVPVHIILRSGGSITTMVAGSLYGKKYSRIQIVAVVLLTFGVITAAWSDSQSKTSSKAIEGSGKPAFGTGLVVLFVAQVLSAIMGLYTEETYKQYGPHWRENLFYSHLLSLPLFLPLAPSLIRQFRKLANSPPLSLPMAHLPGLGLKGDVGDGLFNFQVPSQLAYLVTNVVTQYACIRGVNLLAAVSSALTVTIVLNIRKLVSLLLSIWLFGNRLAVGTLVGAMIVFGAGGLYSLDSRAKTSRVQKNVGAK</sequence>
<protein>
    <submittedName>
        <fullName evidence="9">NST UDP-N-acetylglucosamine transporter</fullName>
    </submittedName>
</protein>
<dbReference type="InterPro" id="IPR013657">
    <property type="entry name" value="SCL35B1-4/HUT1"/>
</dbReference>
<feature type="transmembrane region" description="Helical" evidence="8">
    <location>
        <begin position="364"/>
        <end position="391"/>
    </location>
</feature>
<reference evidence="9" key="1">
    <citation type="submission" date="2016-11" db="EMBL/GenBank/DDBJ databases">
        <title>The genome sequence of Colletotrichum cuscutae.</title>
        <authorList>
            <person name="Baroncelli R."/>
        </authorList>
    </citation>
    <scope>NUCLEOTIDE SEQUENCE</scope>
    <source>
        <strain evidence="9">IMI 304802</strain>
    </source>
</reference>
<gene>
    <name evidence="9" type="ORF">CCUS01_09590</name>
</gene>